<dbReference type="GO" id="GO:0006631">
    <property type="term" value="P:fatty acid metabolic process"/>
    <property type="evidence" value="ECO:0007669"/>
    <property type="project" value="TreeGrafter"/>
</dbReference>
<dbReference type="Gene3D" id="3.40.50.12780">
    <property type="entry name" value="N-terminal domain of ligase-like"/>
    <property type="match status" value="1"/>
</dbReference>
<dbReference type="EMBL" id="JADNYJ010000192">
    <property type="protein sequence ID" value="KAF8875717.1"/>
    <property type="molecule type" value="Genomic_DNA"/>
</dbReference>
<evidence type="ECO:0000313" key="5">
    <source>
        <dbReference type="Proteomes" id="UP000724874"/>
    </source>
</evidence>
<accession>A0A9P5NAK8</accession>
<comment type="caution">
    <text evidence="4">The sequence shown here is derived from an EMBL/GenBank/DDBJ whole genome shotgun (WGS) entry which is preliminary data.</text>
</comment>
<feature type="domain" description="AMP-dependent synthetase/ligase" evidence="3">
    <location>
        <begin position="17"/>
        <end position="332"/>
    </location>
</feature>
<evidence type="ECO:0000256" key="1">
    <source>
        <dbReference type="ARBA" id="ARBA00006432"/>
    </source>
</evidence>
<feature type="transmembrane region" description="Helical" evidence="2">
    <location>
        <begin position="75"/>
        <end position="95"/>
    </location>
</feature>
<reference evidence="4" key="1">
    <citation type="submission" date="2020-11" db="EMBL/GenBank/DDBJ databases">
        <authorList>
            <consortium name="DOE Joint Genome Institute"/>
            <person name="Ahrendt S."/>
            <person name="Riley R."/>
            <person name="Andreopoulos W."/>
            <person name="LaButti K."/>
            <person name="Pangilinan J."/>
            <person name="Ruiz-duenas F.J."/>
            <person name="Barrasa J.M."/>
            <person name="Sanchez-Garcia M."/>
            <person name="Camarero S."/>
            <person name="Miyauchi S."/>
            <person name="Serrano A."/>
            <person name="Linde D."/>
            <person name="Babiker R."/>
            <person name="Drula E."/>
            <person name="Ayuso-Fernandez I."/>
            <person name="Pacheco R."/>
            <person name="Padilla G."/>
            <person name="Ferreira P."/>
            <person name="Barriuso J."/>
            <person name="Kellner H."/>
            <person name="Castanera R."/>
            <person name="Alfaro M."/>
            <person name="Ramirez L."/>
            <person name="Pisabarro A.G."/>
            <person name="Kuo A."/>
            <person name="Tritt A."/>
            <person name="Lipzen A."/>
            <person name="He G."/>
            <person name="Yan M."/>
            <person name="Ng V."/>
            <person name="Cullen D."/>
            <person name="Martin F."/>
            <person name="Rosso M.-N."/>
            <person name="Henrissat B."/>
            <person name="Hibbett D."/>
            <person name="Martinez A.T."/>
            <person name="Grigoriev I.V."/>
        </authorList>
    </citation>
    <scope>NUCLEOTIDE SEQUENCE</scope>
    <source>
        <strain evidence="4">AH 44721</strain>
    </source>
</reference>
<gene>
    <name evidence="4" type="ORF">CPB84DRAFT_1853179</name>
</gene>
<keyword evidence="2" id="KW-1133">Transmembrane helix</keyword>
<proteinExistence type="inferred from homology"/>
<keyword evidence="2" id="KW-0812">Transmembrane</keyword>
<dbReference type="Pfam" id="PF00501">
    <property type="entry name" value="AMP-binding"/>
    <property type="match status" value="1"/>
</dbReference>
<dbReference type="Pfam" id="PF23562">
    <property type="entry name" value="AMP-binding_C_3"/>
    <property type="match status" value="1"/>
</dbReference>
<evidence type="ECO:0000256" key="2">
    <source>
        <dbReference type="SAM" id="Phobius"/>
    </source>
</evidence>
<dbReference type="InterPro" id="IPR042099">
    <property type="entry name" value="ANL_N_sf"/>
</dbReference>
<dbReference type="Proteomes" id="UP000724874">
    <property type="component" value="Unassembled WGS sequence"/>
</dbReference>
<dbReference type="AlphaFoldDB" id="A0A9P5NAK8"/>
<dbReference type="PANTHER" id="PTHR43201">
    <property type="entry name" value="ACYL-COA SYNTHETASE"/>
    <property type="match status" value="1"/>
</dbReference>
<keyword evidence="5" id="KW-1185">Reference proteome</keyword>
<sequence>MSLDSITTLDSLLTFRAEDSPNHRFLIRPVEDTANTAFEEITYGIFDFHVSQLAKAWMIEETAKKPEGSQLRPKAVVGVFFPSGYTLAVVMFALIRLGVVPFCLSLETLRKASSTSVKTIFQNDDQLRVRILEVARSDLAYCSATTEAGRFSYPQLSPGLISGQDTVVLQHTSGSTAFPKPVKLSNALLLRSIRGGSWWVEGFHSQSDIALGQPPIFHVFGFIGGLLNALLRGHTFAFPPLPPSDNGGLFPSSDTLRSYATRISATEFFGVSSTVVGLARCEGGMELFKSMRRVVVGGAPMPRANGDWIVQHGVHLVEVFGSTEAGSLLNSNRPVGDPAWQSMRVCSNLPHHFEPYGPAPHTVFELVLHSSPLTGEFSAADTQTGYFHTHDLFQEWPNPGSGTWRHCGRSDDVLLLSSGQNWNPRPMELQIEAVLNGSTACCHLWTCPSASWGTHSPRASGPGSMVADVEPEAREAIWAAIQVANAVAPSNARIARDSVLLVTAKGVVPLDDPKTEPKNIPIADKGTPLRAKTYALFAEEIDSVYKGVV</sequence>
<keyword evidence="2" id="KW-0472">Membrane</keyword>
<evidence type="ECO:0000313" key="4">
    <source>
        <dbReference type="EMBL" id="KAF8875717.1"/>
    </source>
</evidence>
<dbReference type="GO" id="GO:0031956">
    <property type="term" value="F:medium-chain fatty acid-CoA ligase activity"/>
    <property type="evidence" value="ECO:0007669"/>
    <property type="project" value="TreeGrafter"/>
</dbReference>
<evidence type="ECO:0000259" key="3">
    <source>
        <dbReference type="Pfam" id="PF00501"/>
    </source>
</evidence>
<protein>
    <recommendedName>
        <fullName evidence="3">AMP-dependent synthetase/ligase domain-containing protein</fullName>
    </recommendedName>
</protein>
<dbReference type="SUPFAM" id="SSF56801">
    <property type="entry name" value="Acetyl-CoA synthetase-like"/>
    <property type="match status" value="1"/>
</dbReference>
<organism evidence="4 5">
    <name type="scientific">Gymnopilus junonius</name>
    <name type="common">Spectacular rustgill mushroom</name>
    <name type="synonym">Gymnopilus spectabilis subsp. junonius</name>
    <dbReference type="NCBI Taxonomy" id="109634"/>
    <lineage>
        <taxon>Eukaryota</taxon>
        <taxon>Fungi</taxon>
        <taxon>Dikarya</taxon>
        <taxon>Basidiomycota</taxon>
        <taxon>Agaricomycotina</taxon>
        <taxon>Agaricomycetes</taxon>
        <taxon>Agaricomycetidae</taxon>
        <taxon>Agaricales</taxon>
        <taxon>Agaricineae</taxon>
        <taxon>Hymenogastraceae</taxon>
        <taxon>Gymnopilus</taxon>
    </lineage>
</organism>
<dbReference type="InterPro" id="IPR000873">
    <property type="entry name" value="AMP-dep_synth/lig_dom"/>
</dbReference>
<comment type="similarity">
    <text evidence="1">Belongs to the ATP-dependent AMP-binding enzyme family.</text>
</comment>
<dbReference type="OrthoDB" id="429813at2759"/>
<name>A0A9P5NAK8_GYMJU</name>
<dbReference type="PANTHER" id="PTHR43201:SF8">
    <property type="entry name" value="ACYL-COA SYNTHETASE FAMILY MEMBER 3"/>
    <property type="match status" value="1"/>
</dbReference>